<keyword evidence="2" id="KW-1185">Reference proteome</keyword>
<sequence>MPKSTSFNDDTIRSPAASLMPKPSLCLPWISREYELASFPLGFEHLVLRRPGWLRASTERSKGIATRWSTPALDISVQIIATNTDVNASKLLEFCSAKLLRSSVIVPS</sequence>
<dbReference type="EMBL" id="FUEG01000014">
    <property type="protein sequence ID" value="SJL11544.1"/>
    <property type="molecule type" value="Genomic_DNA"/>
</dbReference>
<proteinExistence type="predicted"/>
<protein>
    <submittedName>
        <fullName evidence="1">Uncharacterized protein</fullName>
    </submittedName>
</protein>
<dbReference type="OrthoDB" id="10525831at2759"/>
<evidence type="ECO:0000313" key="1">
    <source>
        <dbReference type="EMBL" id="SJL11544.1"/>
    </source>
</evidence>
<reference evidence="2" key="1">
    <citation type="journal article" date="2017" name="Nat. Ecol. Evol.">
        <title>Genome expansion and lineage-specific genetic innovations in the forest pathogenic fungi Armillaria.</title>
        <authorList>
            <person name="Sipos G."/>
            <person name="Prasanna A.N."/>
            <person name="Walter M.C."/>
            <person name="O'Connor E."/>
            <person name="Balint B."/>
            <person name="Krizsan K."/>
            <person name="Kiss B."/>
            <person name="Hess J."/>
            <person name="Varga T."/>
            <person name="Slot J."/>
            <person name="Riley R."/>
            <person name="Boka B."/>
            <person name="Rigling D."/>
            <person name="Barry K."/>
            <person name="Lee J."/>
            <person name="Mihaltcheva S."/>
            <person name="LaButti K."/>
            <person name="Lipzen A."/>
            <person name="Waldron R."/>
            <person name="Moloney N.M."/>
            <person name="Sperisen C."/>
            <person name="Kredics L."/>
            <person name="Vagvoelgyi C."/>
            <person name="Patrignani A."/>
            <person name="Fitzpatrick D."/>
            <person name="Nagy I."/>
            <person name="Doyle S."/>
            <person name="Anderson J.B."/>
            <person name="Grigoriev I.V."/>
            <person name="Gueldener U."/>
            <person name="Muensterkoetter M."/>
            <person name="Nagy L.G."/>
        </authorList>
    </citation>
    <scope>NUCLEOTIDE SEQUENCE [LARGE SCALE GENOMIC DNA]</scope>
    <source>
        <strain evidence="2">C18/9</strain>
    </source>
</reference>
<dbReference type="AlphaFoldDB" id="A0A284RS12"/>
<accession>A0A284RS12</accession>
<evidence type="ECO:0000313" key="2">
    <source>
        <dbReference type="Proteomes" id="UP000219338"/>
    </source>
</evidence>
<gene>
    <name evidence="1" type="ORF">ARMOST_14948</name>
</gene>
<dbReference type="Proteomes" id="UP000219338">
    <property type="component" value="Unassembled WGS sequence"/>
</dbReference>
<name>A0A284RS12_ARMOS</name>
<organism evidence="1 2">
    <name type="scientific">Armillaria ostoyae</name>
    <name type="common">Armillaria root rot fungus</name>
    <dbReference type="NCBI Taxonomy" id="47428"/>
    <lineage>
        <taxon>Eukaryota</taxon>
        <taxon>Fungi</taxon>
        <taxon>Dikarya</taxon>
        <taxon>Basidiomycota</taxon>
        <taxon>Agaricomycotina</taxon>
        <taxon>Agaricomycetes</taxon>
        <taxon>Agaricomycetidae</taxon>
        <taxon>Agaricales</taxon>
        <taxon>Marasmiineae</taxon>
        <taxon>Physalacriaceae</taxon>
        <taxon>Armillaria</taxon>
    </lineage>
</organism>